<comment type="cofactor">
    <cofactor evidence="2 10">
        <name>Mg(2+)</name>
        <dbReference type="ChEBI" id="CHEBI:18420"/>
    </cofactor>
</comment>
<dbReference type="NCBIfam" id="NF009695">
    <property type="entry name" value="PRK13222.1-2"/>
    <property type="match status" value="1"/>
</dbReference>
<keyword evidence="6 10" id="KW-0479">Metal-binding</keyword>
<evidence type="ECO:0000256" key="9">
    <source>
        <dbReference type="ARBA" id="ARBA00023277"/>
    </source>
</evidence>
<comment type="catalytic activity">
    <reaction evidence="1 10">
        <text>2-phosphoglycolate + H2O = glycolate + phosphate</text>
        <dbReference type="Rhea" id="RHEA:14369"/>
        <dbReference type="ChEBI" id="CHEBI:15377"/>
        <dbReference type="ChEBI" id="CHEBI:29805"/>
        <dbReference type="ChEBI" id="CHEBI:43474"/>
        <dbReference type="ChEBI" id="CHEBI:58033"/>
        <dbReference type="EC" id="3.1.3.18"/>
    </reaction>
</comment>
<dbReference type="GO" id="GO:0046872">
    <property type="term" value="F:metal ion binding"/>
    <property type="evidence" value="ECO:0007669"/>
    <property type="project" value="UniProtKB-KW"/>
</dbReference>
<dbReference type="NCBIfam" id="TIGR01549">
    <property type="entry name" value="HAD-SF-IA-v1"/>
    <property type="match status" value="1"/>
</dbReference>
<dbReference type="Proteomes" id="UP000063953">
    <property type="component" value="Chromosome"/>
</dbReference>
<evidence type="ECO:0000313" key="11">
    <source>
        <dbReference type="EMBL" id="AKX59279.1"/>
    </source>
</evidence>
<feature type="binding site" evidence="10">
    <location>
        <position position="21"/>
    </location>
    <ligand>
        <name>Mg(2+)</name>
        <dbReference type="ChEBI" id="CHEBI:18420"/>
    </ligand>
</feature>
<keyword evidence="9 10" id="KW-0119">Carbohydrate metabolism</keyword>
<dbReference type="FunFam" id="3.40.50.1000:FF:000022">
    <property type="entry name" value="Phosphoglycolate phosphatase"/>
    <property type="match status" value="1"/>
</dbReference>
<evidence type="ECO:0000256" key="8">
    <source>
        <dbReference type="ARBA" id="ARBA00022842"/>
    </source>
</evidence>
<protein>
    <recommendedName>
        <fullName evidence="5 10">Phosphoglycolate phosphatase</fullName>
        <shortName evidence="10">PGP</shortName>
        <shortName evidence="10">PGPase</shortName>
        <ecNumber evidence="5 10">3.1.3.18</ecNumber>
    </recommendedName>
</protein>
<keyword evidence="12" id="KW-1185">Reference proteome</keyword>
<evidence type="ECO:0000256" key="10">
    <source>
        <dbReference type="HAMAP-Rule" id="MF_00495"/>
    </source>
</evidence>
<dbReference type="NCBIfam" id="TIGR01509">
    <property type="entry name" value="HAD-SF-IA-v3"/>
    <property type="match status" value="1"/>
</dbReference>
<evidence type="ECO:0000313" key="12">
    <source>
        <dbReference type="Proteomes" id="UP000063953"/>
    </source>
</evidence>
<dbReference type="Gene3D" id="3.40.50.1000">
    <property type="entry name" value="HAD superfamily/HAD-like"/>
    <property type="match status" value="1"/>
</dbReference>
<keyword evidence="7 10" id="KW-0378">Hydrolase</keyword>
<proteinExistence type="inferred from homology"/>
<keyword evidence="8 10" id="KW-0460">Magnesium</keyword>
<comment type="pathway">
    <text evidence="3 10">Organic acid metabolism; glycolate biosynthesis; glycolate from 2-phosphoglycolate: step 1/1.</text>
</comment>
<comment type="similarity">
    <text evidence="4 10">Belongs to the HAD-like hydrolase superfamily. CbbY/CbbZ/Gph/YieH family.</text>
</comment>
<dbReference type="InterPro" id="IPR050155">
    <property type="entry name" value="HAD-like_hydrolase_sf"/>
</dbReference>
<gene>
    <name evidence="11" type="ORF">AKN88_04505</name>
</gene>
<accession>A0A0K1XDE4</accession>
<dbReference type="SFLD" id="SFLDG01129">
    <property type="entry name" value="C1.5:_HAD__Beta-PGM__Phosphata"/>
    <property type="match status" value="1"/>
</dbReference>
<dbReference type="InterPro" id="IPR041492">
    <property type="entry name" value="HAD_2"/>
</dbReference>
<dbReference type="InterPro" id="IPR006549">
    <property type="entry name" value="HAD-SF_hydro_IIIA"/>
</dbReference>
<dbReference type="GO" id="GO:0005975">
    <property type="term" value="P:carbohydrate metabolic process"/>
    <property type="evidence" value="ECO:0007669"/>
    <property type="project" value="InterPro"/>
</dbReference>
<dbReference type="Gene3D" id="1.10.150.240">
    <property type="entry name" value="Putative phosphatase, domain 2"/>
    <property type="match status" value="1"/>
</dbReference>
<dbReference type="NCBIfam" id="TIGR01449">
    <property type="entry name" value="PGP_bact"/>
    <property type="match status" value="1"/>
</dbReference>
<feature type="active site" description="Nucleophile" evidence="10">
    <location>
        <position position="19"/>
    </location>
</feature>
<evidence type="ECO:0000256" key="3">
    <source>
        <dbReference type="ARBA" id="ARBA00004818"/>
    </source>
</evidence>
<dbReference type="UniPathway" id="UPA00865">
    <property type="reaction ID" value="UER00834"/>
</dbReference>
<comment type="function">
    <text evidence="10">Specifically catalyzes the dephosphorylation of 2-phosphoglycolate. Is involved in the dissimilation of the intracellular 2-phosphoglycolate formed during the DNA repair of 3'-phosphoglycolate ends, a major class of DNA lesions induced by oxidative stress.</text>
</comment>
<dbReference type="STRING" id="1697053.AKN87_06500"/>
<sequence>MQGLTTRFSGQLPQLILFDLDGTLVDSVPDLAAATDQMLLQLGRPAAGLDKVRLWVGNGAEVLVRRALADALDASLVDNAEAAAALKLFLQLYAQQHDLTVLYPHVLATLTTLKQQGIALALVTNKPEQFLPALFARHGLTQFFDWVVGGDTFALRKPDPYGINWVLQQAKVQPEQAVFVGDSRNDILAAKAAGVLSVALTYGYNHGLPIAQEDPDWIIDSLAELVQ</sequence>
<dbReference type="PANTHER" id="PTHR43434">
    <property type="entry name" value="PHOSPHOGLYCOLATE PHOSPHATASE"/>
    <property type="match status" value="1"/>
</dbReference>
<dbReference type="SFLD" id="SFLDS00003">
    <property type="entry name" value="Haloacid_Dehalogenase"/>
    <property type="match status" value="1"/>
</dbReference>
<dbReference type="Pfam" id="PF13419">
    <property type="entry name" value="HAD_2"/>
    <property type="match status" value="1"/>
</dbReference>
<evidence type="ECO:0000256" key="4">
    <source>
        <dbReference type="ARBA" id="ARBA00006171"/>
    </source>
</evidence>
<dbReference type="SUPFAM" id="SSF56784">
    <property type="entry name" value="HAD-like"/>
    <property type="match status" value="1"/>
</dbReference>
<dbReference type="RefSeq" id="WP_053100445.1">
    <property type="nucleotide sequence ID" value="NZ_CP012365.1"/>
</dbReference>
<evidence type="ECO:0000256" key="1">
    <source>
        <dbReference type="ARBA" id="ARBA00000830"/>
    </source>
</evidence>
<feature type="binding site" evidence="10">
    <location>
        <position position="182"/>
    </location>
    <ligand>
        <name>Mg(2+)</name>
        <dbReference type="ChEBI" id="CHEBI:18420"/>
    </ligand>
</feature>
<name>A0A0K1XDE4_9GAMM</name>
<dbReference type="GO" id="GO:0008967">
    <property type="term" value="F:phosphoglycolate phosphatase activity"/>
    <property type="evidence" value="ECO:0007669"/>
    <property type="project" value="UniProtKB-UniRule"/>
</dbReference>
<organism evidence="11 12">
    <name type="scientific">Thiopseudomonas alkaliphila</name>
    <dbReference type="NCBI Taxonomy" id="1697053"/>
    <lineage>
        <taxon>Bacteria</taxon>
        <taxon>Pseudomonadati</taxon>
        <taxon>Pseudomonadota</taxon>
        <taxon>Gammaproteobacteria</taxon>
        <taxon>Pseudomonadales</taxon>
        <taxon>Pseudomonadaceae</taxon>
        <taxon>Thiopseudomonas</taxon>
    </lineage>
</organism>
<dbReference type="CDD" id="cd16417">
    <property type="entry name" value="HAD_PGPase"/>
    <property type="match status" value="1"/>
</dbReference>
<dbReference type="PANTHER" id="PTHR43434:SF1">
    <property type="entry name" value="PHOSPHOGLYCOLATE PHOSPHATASE"/>
    <property type="match status" value="1"/>
</dbReference>
<dbReference type="EC" id="3.1.3.18" evidence="5 10"/>
<dbReference type="GO" id="GO:0005829">
    <property type="term" value="C:cytosol"/>
    <property type="evidence" value="ECO:0007669"/>
    <property type="project" value="TreeGrafter"/>
</dbReference>
<dbReference type="PRINTS" id="PR00413">
    <property type="entry name" value="HADHALOGNASE"/>
</dbReference>
<dbReference type="InterPro" id="IPR036412">
    <property type="entry name" value="HAD-like_sf"/>
</dbReference>
<dbReference type="HAMAP" id="MF_00495">
    <property type="entry name" value="GPH_hydrolase_bact"/>
    <property type="match status" value="1"/>
</dbReference>
<dbReference type="PATRIC" id="fig|1698449.3.peg.903"/>
<evidence type="ECO:0000256" key="5">
    <source>
        <dbReference type="ARBA" id="ARBA00013078"/>
    </source>
</evidence>
<dbReference type="EMBL" id="CP012365">
    <property type="protein sequence ID" value="AKX59279.1"/>
    <property type="molecule type" value="Genomic_DNA"/>
</dbReference>
<reference evidence="11 12" key="1">
    <citation type="journal article" date="2015" name="Genome Announc.">
        <title>Genome Sequences of Oblitimonas alkaliphila gen. nov. sp. nov. (Proposed), a Novel Bacterium of the Pseudomonadaceae Family.</title>
        <authorList>
            <person name="Lauer A.C."/>
            <person name="Nicholson A.C."/>
            <person name="Humrighouse B.W."/>
            <person name="Emery B."/>
            <person name="Drobish A."/>
            <person name="Juieng P."/>
            <person name="Loparev V."/>
            <person name="McQuiston J.R."/>
        </authorList>
    </citation>
    <scope>NUCLEOTIDE SEQUENCE [LARGE SCALE GENOMIC DNA]</scope>
    <source>
        <strain evidence="11 12">E5571</strain>
    </source>
</reference>
<dbReference type="InterPro" id="IPR023198">
    <property type="entry name" value="PGP-like_dom2"/>
</dbReference>
<dbReference type="GO" id="GO:0046295">
    <property type="term" value="P:glycolate biosynthetic process"/>
    <property type="evidence" value="ECO:0007669"/>
    <property type="project" value="UniProtKB-UniRule"/>
</dbReference>
<dbReference type="InterPro" id="IPR006439">
    <property type="entry name" value="HAD-SF_hydro_IA"/>
</dbReference>
<evidence type="ECO:0000256" key="2">
    <source>
        <dbReference type="ARBA" id="ARBA00001946"/>
    </source>
</evidence>
<dbReference type="SFLD" id="SFLDG01135">
    <property type="entry name" value="C1.5.6:_HAD__Beta-PGM__Phospha"/>
    <property type="match status" value="1"/>
</dbReference>
<evidence type="ECO:0000256" key="6">
    <source>
        <dbReference type="ARBA" id="ARBA00022723"/>
    </source>
</evidence>
<feature type="binding site" evidence="10">
    <location>
        <position position="19"/>
    </location>
    <ligand>
        <name>Mg(2+)</name>
        <dbReference type="ChEBI" id="CHEBI:18420"/>
    </ligand>
</feature>
<dbReference type="AlphaFoldDB" id="A0A0K1XDE4"/>
<dbReference type="NCBIfam" id="TIGR01662">
    <property type="entry name" value="HAD-SF-IIIA"/>
    <property type="match status" value="1"/>
</dbReference>
<dbReference type="InterPro" id="IPR037512">
    <property type="entry name" value="PGPase_prok"/>
</dbReference>
<evidence type="ECO:0000256" key="7">
    <source>
        <dbReference type="ARBA" id="ARBA00022801"/>
    </source>
</evidence>
<dbReference type="InterPro" id="IPR023214">
    <property type="entry name" value="HAD_sf"/>
</dbReference>
<dbReference type="GO" id="GO:0006281">
    <property type="term" value="P:DNA repair"/>
    <property type="evidence" value="ECO:0007669"/>
    <property type="project" value="TreeGrafter"/>
</dbReference>